<evidence type="ECO:0000313" key="3">
    <source>
        <dbReference type="Proteomes" id="UP000772434"/>
    </source>
</evidence>
<keyword evidence="3" id="KW-1185">Reference proteome</keyword>
<reference evidence="2" key="1">
    <citation type="submission" date="2020-11" db="EMBL/GenBank/DDBJ databases">
        <authorList>
            <consortium name="DOE Joint Genome Institute"/>
            <person name="Ahrendt S."/>
            <person name="Riley R."/>
            <person name="Andreopoulos W."/>
            <person name="Labutti K."/>
            <person name="Pangilinan J."/>
            <person name="Ruiz-Duenas F.J."/>
            <person name="Barrasa J.M."/>
            <person name="Sanchez-Garcia M."/>
            <person name="Camarero S."/>
            <person name="Miyauchi S."/>
            <person name="Serrano A."/>
            <person name="Linde D."/>
            <person name="Babiker R."/>
            <person name="Drula E."/>
            <person name="Ayuso-Fernandez I."/>
            <person name="Pacheco R."/>
            <person name="Padilla G."/>
            <person name="Ferreira P."/>
            <person name="Barriuso J."/>
            <person name="Kellner H."/>
            <person name="Castanera R."/>
            <person name="Alfaro M."/>
            <person name="Ramirez L."/>
            <person name="Pisabarro A.G."/>
            <person name="Kuo A."/>
            <person name="Tritt A."/>
            <person name="Lipzen A."/>
            <person name="He G."/>
            <person name="Yan M."/>
            <person name="Ng V."/>
            <person name="Cullen D."/>
            <person name="Martin F."/>
            <person name="Rosso M.-N."/>
            <person name="Henrissat B."/>
            <person name="Hibbett D."/>
            <person name="Martinez A.T."/>
            <person name="Grigoriev I.V."/>
        </authorList>
    </citation>
    <scope>NUCLEOTIDE SEQUENCE</scope>
    <source>
        <strain evidence="2">AH 40177</strain>
    </source>
</reference>
<dbReference type="EMBL" id="JADNRY010000055">
    <property type="protein sequence ID" value="KAF9068945.1"/>
    <property type="molecule type" value="Genomic_DNA"/>
</dbReference>
<evidence type="ECO:0000256" key="1">
    <source>
        <dbReference type="SAM" id="MobiDB-lite"/>
    </source>
</evidence>
<sequence>MAVMTSHPPNVHTQETISAPSSAPVHGNRRSLKTLLTNSGSHAQPLPARPRTNSMTTRPSPRFHVANPTESNRPLPAPSTGSDTTRLHINTTGLHDSSTSNPSTSSSISITPKHMSKVSLPIGPSRTTPVSPLSWSTTLTHKLGRRARRPKHSPSTCL</sequence>
<organism evidence="2 3">
    <name type="scientific">Rhodocollybia butyracea</name>
    <dbReference type="NCBI Taxonomy" id="206335"/>
    <lineage>
        <taxon>Eukaryota</taxon>
        <taxon>Fungi</taxon>
        <taxon>Dikarya</taxon>
        <taxon>Basidiomycota</taxon>
        <taxon>Agaricomycotina</taxon>
        <taxon>Agaricomycetes</taxon>
        <taxon>Agaricomycetidae</taxon>
        <taxon>Agaricales</taxon>
        <taxon>Marasmiineae</taxon>
        <taxon>Omphalotaceae</taxon>
        <taxon>Rhodocollybia</taxon>
    </lineage>
</organism>
<gene>
    <name evidence="2" type="ORF">BDP27DRAFT_754151</name>
</gene>
<evidence type="ECO:0000313" key="2">
    <source>
        <dbReference type="EMBL" id="KAF9068945.1"/>
    </source>
</evidence>
<comment type="caution">
    <text evidence="2">The sequence shown here is derived from an EMBL/GenBank/DDBJ whole genome shotgun (WGS) entry which is preliminary data.</text>
</comment>
<feature type="compositionally biased region" description="Low complexity" evidence="1">
    <location>
        <begin position="97"/>
        <end position="112"/>
    </location>
</feature>
<name>A0A9P5PVV9_9AGAR</name>
<feature type="region of interest" description="Disordered" evidence="1">
    <location>
        <begin position="1"/>
        <end position="158"/>
    </location>
</feature>
<protein>
    <submittedName>
        <fullName evidence="2">Uncharacterized protein</fullName>
    </submittedName>
</protein>
<dbReference type="Proteomes" id="UP000772434">
    <property type="component" value="Unassembled WGS sequence"/>
</dbReference>
<feature type="compositionally biased region" description="Basic residues" evidence="1">
    <location>
        <begin position="142"/>
        <end position="152"/>
    </location>
</feature>
<feature type="compositionally biased region" description="Polar residues" evidence="1">
    <location>
        <begin position="79"/>
        <end position="96"/>
    </location>
</feature>
<proteinExistence type="predicted"/>
<dbReference type="AlphaFoldDB" id="A0A9P5PVV9"/>
<feature type="compositionally biased region" description="Polar residues" evidence="1">
    <location>
        <begin position="125"/>
        <end position="140"/>
    </location>
</feature>
<accession>A0A9P5PVV9</accession>
<feature type="compositionally biased region" description="Polar residues" evidence="1">
    <location>
        <begin position="7"/>
        <end position="21"/>
    </location>
</feature>